<dbReference type="GO" id="GO:0006397">
    <property type="term" value="P:mRNA processing"/>
    <property type="evidence" value="ECO:0007669"/>
    <property type="project" value="UniProtKB-KW"/>
</dbReference>
<evidence type="ECO:0000256" key="5">
    <source>
        <dbReference type="ARBA" id="ARBA00022801"/>
    </source>
</evidence>
<gene>
    <name evidence="11" type="ORF">PBIL07802_LOCUS18564</name>
    <name evidence="12" type="ORF">PBIL07802_LOCUS18565</name>
</gene>
<proteinExistence type="inferred from homology"/>
<evidence type="ECO:0000313" key="11">
    <source>
        <dbReference type="EMBL" id="CAE0256309.1"/>
    </source>
</evidence>
<comment type="subcellular location">
    <subcellularLocation>
        <location evidence="2">Nucleus</location>
    </subcellularLocation>
</comment>
<keyword evidence="6" id="KW-0539">Nucleus</keyword>
<reference evidence="11" key="1">
    <citation type="submission" date="2021-01" db="EMBL/GenBank/DDBJ databases">
        <authorList>
            <person name="Corre E."/>
            <person name="Pelletier E."/>
            <person name="Niang G."/>
            <person name="Scheremetjew M."/>
            <person name="Finn R."/>
            <person name="Kale V."/>
            <person name="Holt S."/>
            <person name="Cochrane G."/>
            <person name="Meng A."/>
            <person name="Brown T."/>
            <person name="Cohen L."/>
        </authorList>
    </citation>
    <scope>NUCLEOTIDE SEQUENCE</scope>
    <source>
        <strain evidence="11">NIES-2562</strain>
    </source>
</reference>
<comment type="catalytic activity">
    <reaction evidence="8">
        <text>a 5'-end triphospho-ribonucleoside in mRNA + H2O = a 5'-end diphospho-ribonucleoside in mRNA + phosphate + H(+)</text>
        <dbReference type="Rhea" id="RHEA:67004"/>
        <dbReference type="Rhea" id="RHEA-COMP:17164"/>
        <dbReference type="Rhea" id="RHEA-COMP:17165"/>
        <dbReference type="ChEBI" id="CHEBI:15377"/>
        <dbReference type="ChEBI" id="CHEBI:15378"/>
        <dbReference type="ChEBI" id="CHEBI:43474"/>
        <dbReference type="ChEBI" id="CHEBI:167616"/>
        <dbReference type="ChEBI" id="CHEBI:167618"/>
        <dbReference type="EC" id="3.6.1.74"/>
    </reaction>
    <physiologicalReaction direction="left-to-right" evidence="8">
        <dbReference type="Rhea" id="RHEA:67005"/>
    </physiologicalReaction>
</comment>
<feature type="region of interest" description="Disordered" evidence="9">
    <location>
        <begin position="260"/>
        <end position="297"/>
    </location>
</feature>
<comment type="cofactor">
    <cofactor evidence="1">
        <name>Mg(2+)</name>
        <dbReference type="ChEBI" id="CHEBI:18420"/>
    </cofactor>
</comment>
<organism evidence="11">
    <name type="scientific">Palpitomonas bilix</name>
    <dbReference type="NCBI Taxonomy" id="652834"/>
    <lineage>
        <taxon>Eukaryota</taxon>
        <taxon>Eukaryota incertae sedis</taxon>
    </lineage>
</organism>
<dbReference type="GO" id="GO:0005634">
    <property type="term" value="C:nucleus"/>
    <property type="evidence" value="ECO:0007669"/>
    <property type="project" value="UniProtKB-SubCell"/>
</dbReference>
<evidence type="ECO:0000256" key="1">
    <source>
        <dbReference type="ARBA" id="ARBA00001946"/>
    </source>
</evidence>
<keyword evidence="5" id="KW-0378">Hydrolase</keyword>
<dbReference type="Gene3D" id="3.20.100.10">
    <property type="entry name" value="mRNA triphosphatase Cet1-like"/>
    <property type="match status" value="1"/>
</dbReference>
<evidence type="ECO:0000256" key="2">
    <source>
        <dbReference type="ARBA" id="ARBA00004123"/>
    </source>
</evidence>
<dbReference type="InterPro" id="IPR004206">
    <property type="entry name" value="mRNA_triPase_Cet1"/>
</dbReference>
<dbReference type="GO" id="GO:0140818">
    <property type="term" value="F:mRNA 5'-triphosphate monophosphatase activity"/>
    <property type="evidence" value="ECO:0007669"/>
    <property type="project" value="UniProtKB-EC"/>
</dbReference>
<dbReference type="Pfam" id="PF02940">
    <property type="entry name" value="mRNA_triPase"/>
    <property type="match status" value="1"/>
</dbReference>
<evidence type="ECO:0000259" key="10">
    <source>
        <dbReference type="Pfam" id="PF02940"/>
    </source>
</evidence>
<evidence type="ECO:0000256" key="4">
    <source>
        <dbReference type="ARBA" id="ARBA00022664"/>
    </source>
</evidence>
<dbReference type="AlphaFoldDB" id="A0A7S3DG96"/>
<dbReference type="SUPFAM" id="SSF55154">
    <property type="entry name" value="CYTH-like phosphatases"/>
    <property type="match status" value="1"/>
</dbReference>
<dbReference type="CDD" id="cd07470">
    <property type="entry name" value="CYTH-like_mRNA_RTPase"/>
    <property type="match status" value="1"/>
</dbReference>
<evidence type="ECO:0000313" key="12">
    <source>
        <dbReference type="EMBL" id="CAE0256310.1"/>
    </source>
</evidence>
<evidence type="ECO:0000256" key="7">
    <source>
        <dbReference type="ARBA" id="ARBA00035028"/>
    </source>
</evidence>
<dbReference type="EC" id="3.6.1.74" evidence="7"/>
<dbReference type="EMBL" id="HBIB01028491">
    <property type="protein sequence ID" value="CAE0256309.1"/>
    <property type="molecule type" value="Transcribed_RNA"/>
</dbReference>
<evidence type="ECO:0000256" key="3">
    <source>
        <dbReference type="ARBA" id="ARBA00006345"/>
    </source>
</evidence>
<evidence type="ECO:0000256" key="6">
    <source>
        <dbReference type="ARBA" id="ARBA00023242"/>
    </source>
</evidence>
<evidence type="ECO:0000256" key="8">
    <source>
        <dbReference type="ARBA" id="ARBA00047740"/>
    </source>
</evidence>
<protein>
    <recommendedName>
        <fullName evidence="7">mRNA 5'-phosphatase</fullName>
        <ecNumber evidence="7">3.6.1.74</ecNumber>
    </recommendedName>
</protein>
<accession>A0A7S3DG96</accession>
<dbReference type="InterPro" id="IPR040343">
    <property type="entry name" value="Cet1/Ctl1"/>
</dbReference>
<dbReference type="InterPro" id="IPR037009">
    <property type="entry name" value="mRNA_triPase_Cet1_sf"/>
</dbReference>
<dbReference type="PANTHER" id="PTHR28118:SF1">
    <property type="entry name" value="POLYNUCLEOTIDE 5'-TRIPHOSPHATASE CTL1-RELATED"/>
    <property type="match status" value="1"/>
</dbReference>
<evidence type="ECO:0000256" key="9">
    <source>
        <dbReference type="SAM" id="MobiDB-lite"/>
    </source>
</evidence>
<dbReference type="GO" id="GO:0004651">
    <property type="term" value="F:polynucleotide 5'-phosphatase activity"/>
    <property type="evidence" value="ECO:0007669"/>
    <property type="project" value="InterPro"/>
</dbReference>
<dbReference type="EMBL" id="HBIB01028493">
    <property type="protein sequence ID" value="CAE0256310.1"/>
    <property type="molecule type" value="Transcribed_RNA"/>
</dbReference>
<keyword evidence="4" id="KW-0507">mRNA processing</keyword>
<feature type="domain" description="mRNA triphosphatase Cet1-like" evidence="10">
    <location>
        <begin position="75"/>
        <end position="185"/>
    </location>
</feature>
<dbReference type="InterPro" id="IPR033469">
    <property type="entry name" value="CYTH-like_dom_sf"/>
</dbReference>
<dbReference type="PANTHER" id="PTHR28118">
    <property type="entry name" value="POLYNUCLEOTIDE 5'-TRIPHOSPHATASE-RELATED"/>
    <property type="match status" value="1"/>
</dbReference>
<name>A0A7S3DG96_9EUKA</name>
<comment type="similarity">
    <text evidence="3">Belongs to the fungal TPase family.</text>
</comment>
<sequence length="297" mass="34268">MAAIGSEVMASLRDMFKRYWGMKEMEIELKLGHVNHHGRFQTGVKKDEYDRVMAFLSKGKGFQRHEETTNDFIFSDRTRITQRAPKGDGQVGALEGMRKERLADIDVHTGGKLDLRVSVSSEIAIDPAKWRQKVGEQVATNATSRRTKMRTSFSYKFWQYDLTEVTLHEGGGGRADYHSFEVELECTDLLALKRAAEERRKHDPFGYAAESLLLKANDLIRAKMDCFDLLHQKYLHVDPAHVYMEEKKREWRDVLVAKRRREEGERKVESGSGEGEKKRAQSKEGEEGEEQAKKRQK</sequence>